<dbReference type="GO" id="GO:0000118">
    <property type="term" value="C:histone deacetylase complex"/>
    <property type="evidence" value="ECO:0007669"/>
    <property type="project" value="EnsemblFungi"/>
</dbReference>
<dbReference type="GO" id="GO:0141221">
    <property type="term" value="F:histone deacetylase activity, hydrolytic mechanism"/>
    <property type="evidence" value="ECO:0007669"/>
    <property type="project" value="UniProtKB-EC"/>
</dbReference>
<evidence type="ECO:0000313" key="12">
    <source>
        <dbReference type="Proteomes" id="UP000001640"/>
    </source>
</evidence>
<evidence type="ECO:0000256" key="2">
    <source>
        <dbReference type="ARBA" id="ARBA00006457"/>
    </source>
</evidence>
<evidence type="ECO:0000256" key="7">
    <source>
        <dbReference type="ARBA" id="ARBA00023015"/>
    </source>
</evidence>
<gene>
    <name evidence="11" type="primary">NCAS0A11180</name>
    <name evidence="11" type="ordered locus">NCAS_0A11180</name>
</gene>
<reference evidence="11 12" key="1">
    <citation type="journal article" date="2011" name="Proc. Natl. Acad. Sci. U.S.A.">
        <title>Evolutionary erosion of yeast sex chromosomes by mating-type switching accidents.</title>
        <authorList>
            <person name="Gordon J.L."/>
            <person name="Armisen D."/>
            <person name="Proux-Wera E."/>
            <person name="Oheigeartaigh S.S."/>
            <person name="Byrne K.P."/>
            <person name="Wolfe K.H."/>
        </authorList>
    </citation>
    <scope>NUCLEOTIDE SEQUENCE [LARGE SCALE GENOMIC DNA]</scope>
    <source>
        <strain evidence="12">ATCC 76901 / BCRC 22586 / CBS 4309 / NBRC 1992 / NRRL Y-12630</strain>
    </source>
</reference>
<evidence type="ECO:0000256" key="6">
    <source>
        <dbReference type="ARBA" id="ARBA00022853"/>
    </source>
</evidence>
<dbReference type="OrthoDB" id="73273at2759"/>
<sequence>MTRLVISTSTFQSQVADLLPCNKYKKSQLTHSLIESTGLLNSFDHVISDFICSKDDLLQFHSKDYIELLMDNKYNTVLPYDVEESSWNELNEISTSWHESKNEAEFKRFTSREKLYEHFKQLSPKEKPINGKRSAWDALLDSDPDEEVQQNETLEGNAEIKATLMKEHNLEGDCPLFSYIPMYTQVVTGATLSLSKFLQPNSERSIAINWDGGRHHAFKNKASGFCYVNDIVLLIQKIRKNGFKNISYVDFDLHHGDGVQKAFQFSKNVQTVSLHMFEPGFFPCTGSLQEAKAGSSIVNIPLLHGLDGTFLKQLTKDIIIPVVEQHEPEVLVIQCGGDGLIGDQYNEWQLTIHDLSGAIMKLINTFPSCSVVLLGGGGYNEKVMSRFYNYLTWNIAFEYSKRPPSGLFLSSELNLLIPDHEFIDVYQDEQYKYWIYEQEGSSKYKTLRNDNKVDFVAELRAYYGHGLQPQLPHDVSEDNSPGTVHMMVPK</sequence>
<evidence type="ECO:0000256" key="9">
    <source>
        <dbReference type="ARBA" id="ARBA00023242"/>
    </source>
</evidence>
<evidence type="ECO:0000256" key="3">
    <source>
        <dbReference type="ARBA" id="ARBA00012111"/>
    </source>
</evidence>
<dbReference type="STRING" id="1064592.G0V878"/>
<comment type="subcellular location">
    <subcellularLocation>
        <location evidence="1">Nucleus</location>
    </subcellularLocation>
</comment>
<dbReference type="AlphaFoldDB" id="G0V878"/>
<dbReference type="GeneID" id="96901155"/>
<evidence type="ECO:0000259" key="10">
    <source>
        <dbReference type="Pfam" id="PF00850"/>
    </source>
</evidence>
<name>G0V878_NAUCA</name>
<dbReference type="InterPro" id="IPR037138">
    <property type="entry name" value="His_deacetylse_dom_sf"/>
</dbReference>
<proteinExistence type="inferred from homology"/>
<keyword evidence="7" id="KW-0805">Transcription regulation</keyword>
<keyword evidence="6" id="KW-0156">Chromatin regulator</keyword>
<keyword evidence="5" id="KW-0378">Hydrolase</keyword>
<evidence type="ECO:0000313" key="11">
    <source>
        <dbReference type="EMBL" id="CCC67676.1"/>
    </source>
</evidence>
<dbReference type="FunCoup" id="G0V878">
    <property type="interactions" value="50"/>
</dbReference>
<protein>
    <recommendedName>
        <fullName evidence="3">histone deacetylase</fullName>
        <ecNumber evidence="3">3.5.1.98</ecNumber>
    </recommendedName>
</protein>
<dbReference type="Pfam" id="PF00850">
    <property type="entry name" value="Hist_deacetyl"/>
    <property type="match status" value="1"/>
</dbReference>
<keyword evidence="12" id="KW-1185">Reference proteome</keyword>
<reference key="2">
    <citation type="submission" date="2011-08" db="EMBL/GenBank/DDBJ databases">
        <title>Genome sequence of Naumovozyma castellii.</title>
        <authorList>
            <person name="Gordon J.L."/>
            <person name="Armisen D."/>
            <person name="Proux-Wera E."/>
            <person name="OhEigeartaigh S.S."/>
            <person name="Byrne K.P."/>
            <person name="Wolfe K.H."/>
        </authorList>
    </citation>
    <scope>NUCLEOTIDE SEQUENCE</scope>
    <source>
        <strain>Type strain:CBS 4309</strain>
    </source>
</reference>
<dbReference type="KEGG" id="ncs:NCAS_0A11180"/>
<dbReference type="Gene3D" id="3.40.800.20">
    <property type="entry name" value="Histone deacetylase domain"/>
    <property type="match status" value="1"/>
</dbReference>
<dbReference type="RefSeq" id="XP_003674057.1">
    <property type="nucleotide sequence ID" value="XM_003674009.1"/>
</dbReference>
<evidence type="ECO:0000256" key="4">
    <source>
        <dbReference type="ARBA" id="ARBA00022491"/>
    </source>
</evidence>
<evidence type="ECO:0000256" key="8">
    <source>
        <dbReference type="ARBA" id="ARBA00023163"/>
    </source>
</evidence>
<dbReference type="GO" id="GO:0045944">
    <property type="term" value="P:positive regulation of transcription by RNA polymerase II"/>
    <property type="evidence" value="ECO:0007669"/>
    <property type="project" value="EnsemblFungi"/>
</dbReference>
<dbReference type="PRINTS" id="PR01270">
    <property type="entry name" value="HDASUPER"/>
</dbReference>
<dbReference type="InterPro" id="IPR023696">
    <property type="entry name" value="Ureohydrolase_dom_sf"/>
</dbReference>
<dbReference type="InterPro" id="IPR000286">
    <property type="entry name" value="HDACs"/>
</dbReference>
<keyword evidence="4" id="KW-0678">Repressor</keyword>
<feature type="domain" description="Histone deacetylase" evidence="10">
    <location>
        <begin position="20"/>
        <end position="392"/>
    </location>
</feature>
<evidence type="ECO:0000256" key="5">
    <source>
        <dbReference type="ARBA" id="ARBA00022801"/>
    </source>
</evidence>
<dbReference type="eggNOG" id="KOG1342">
    <property type="taxonomic scope" value="Eukaryota"/>
</dbReference>
<evidence type="ECO:0000256" key="1">
    <source>
        <dbReference type="ARBA" id="ARBA00004123"/>
    </source>
</evidence>
<dbReference type="PANTHER" id="PTHR10625">
    <property type="entry name" value="HISTONE DEACETYLASE HDAC1-RELATED"/>
    <property type="match status" value="1"/>
</dbReference>
<dbReference type="EC" id="3.5.1.98" evidence="3"/>
<dbReference type="HOGENOM" id="CLU_007727_7_8_1"/>
<dbReference type="SUPFAM" id="SSF52768">
    <property type="entry name" value="Arginase/deacetylase"/>
    <property type="match status" value="1"/>
</dbReference>
<dbReference type="EMBL" id="HE576752">
    <property type="protein sequence ID" value="CCC67676.1"/>
    <property type="molecule type" value="Genomic_DNA"/>
</dbReference>
<comment type="similarity">
    <text evidence="2">Belongs to the histone deacetylase family. HD type 1 subfamily.</text>
</comment>
<dbReference type="OMA" id="MSRFYTY"/>
<keyword evidence="8" id="KW-0804">Transcription</keyword>
<dbReference type="InterPro" id="IPR023801">
    <property type="entry name" value="His_deacetylse_dom"/>
</dbReference>
<accession>G0V878</accession>
<dbReference type="GO" id="GO:0031507">
    <property type="term" value="P:heterochromatin formation"/>
    <property type="evidence" value="ECO:0007669"/>
    <property type="project" value="TreeGrafter"/>
</dbReference>
<organism evidence="11 12">
    <name type="scientific">Naumovozyma castellii</name>
    <name type="common">Yeast</name>
    <name type="synonym">Saccharomyces castellii</name>
    <dbReference type="NCBI Taxonomy" id="27288"/>
    <lineage>
        <taxon>Eukaryota</taxon>
        <taxon>Fungi</taxon>
        <taxon>Dikarya</taxon>
        <taxon>Ascomycota</taxon>
        <taxon>Saccharomycotina</taxon>
        <taxon>Saccharomycetes</taxon>
        <taxon>Saccharomycetales</taxon>
        <taxon>Saccharomycetaceae</taxon>
        <taxon>Naumovozyma</taxon>
    </lineage>
</organism>
<dbReference type="PANTHER" id="PTHR10625:SF14">
    <property type="entry name" value="HISTONE DEACETYLASE 8"/>
    <property type="match status" value="1"/>
</dbReference>
<dbReference type="Proteomes" id="UP000001640">
    <property type="component" value="Chromosome 1"/>
</dbReference>
<dbReference type="InParanoid" id="G0V878"/>
<keyword evidence="9" id="KW-0539">Nucleus</keyword>